<organism evidence="2">
    <name type="scientific">Tunturiibacter gelidiferens</name>
    <dbReference type="NCBI Taxonomy" id="3069689"/>
    <lineage>
        <taxon>Bacteria</taxon>
        <taxon>Pseudomonadati</taxon>
        <taxon>Acidobacteriota</taxon>
        <taxon>Terriglobia</taxon>
        <taxon>Terriglobales</taxon>
        <taxon>Acidobacteriaceae</taxon>
        <taxon>Tunturiibacter</taxon>
    </lineage>
</organism>
<feature type="chain" id="PRO_5043941576" description="DUF5666 domain-containing protein" evidence="1">
    <location>
        <begin position="22"/>
        <end position="108"/>
    </location>
</feature>
<proteinExistence type="predicted"/>
<geneLocation type="plasmid" evidence="2">
    <name>unnamed</name>
</geneLocation>
<evidence type="ECO:0008006" key="3">
    <source>
        <dbReference type="Google" id="ProtNLM"/>
    </source>
</evidence>
<evidence type="ECO:0000256" key="1">
    <source>
        <dbReference type="SAM" id="SignalP"/>
    </source>
</evidence>
<sequence>MRLRISALFLSLALSTVAASAQSNQTFTGTVSDAMCGAHHMMQGKTPAQCTRECVKQGADFALVSGGQVYTLKGDKSQFDKLAGQNVTIKGKVDGKTITVDSIAAAKS</sequence>
<evidence type="ECO:0000313" key="2">
    <source>
        <dbReference type="EMBL" id="XCB20269.1"/>
    </source>
</evidence>
<accession>A0AAU7YV47</accession>
<reference evidence="2" key="1">
    <citation type="submission" date="2023-08" db="EMBL/GenBank/DDBJ databases">
        <authorList>
            <person name="Messyasz A."/>
            <person name="Mannisto M.K."/>
            <person name="Kerkhof L.J."/>
            <person name="Haggblom M."/>
        </authorList>
    </citation>
    <scope>NUCLEOTIDE SEQUENCE</scope>
    <source>
        <strain evidence="2">M8UP39</strain>
        <plasmid evidence="2">unnamed</plasmid>
    </source>
</reference>
<dbReference type="KEGG" id="tgi:RBB81_00150"/>
<protein>
    <recommendedName>
        <fullName evidence="3">DUF5666 domain-containing protein</fullName>
    </recommendedName>
</protein>
<name>A0AAU7YV47_9BACT</name>
<dbReference type="EMBL" id="CP132937">
    <property type="protein sequence ID" value="XCB20269.1"/>
    <property type="molecule type" value="Genomic_DNA"/>
</dbReference>
<keyword evidence="1" id="KW-0732">Signal</keyword>
<gene>
    <name evidence="2" type="ORF">RBB81_00150</name>
</gene>
<reference evidence="2" key="2">
    <citation type="journal article" date="2024" name="Environ. Microbiol.">
        <title>Genome analysis and description of Tunturibacter gen. nov. expands the diversity of Terriglobia in tundra soils.</title>
        <authorList>
            <person name="Messyasz A."/>
            <person name="Mannisto M.K."/>
            <person name="Kerkhof L.J."/>
            <person name="Haggblom M.M."/>
        </authorList>
    </citation>
    <scope>NUCLEOTIDE SEQUENCE</scope>
    <source>
        <strain evidence="2">M8UP39</strain>
    </source>
</reference>
<dbReference type="AlphaFoldDB" id="A0AAU7YV47"/>
<keyword evidence="2" id="KW-0614">Plasmid</keyword>
<feature type="signal peptide" evidence="1">
    <location>
        <begin position="1"/>
        <end position="21"/>
    </location>
</feature>
<dbReference type="RefSeq" id="WP_353070717.1">
    <property type="nucleotide sequence ID" value="NZ_CP132937.1"/>
</dbReference>